<organism evidence="3 4">
    <name type="scientific">Bacillus daqingensis</name>
    <dbReference type="NCBI Taxonomy" id="872396"/>
    <lineage>
        <taxon>Bacteria</taxon>
        <taxon>Bacillati</taxon>
        <taxon>Bacillota</taxon>
        <taxon>Bacilli</taxon>
        <taxon>Bacillales</taxon>
        <taxon>Bacillaceae</taxon>
        <taxon>Bacillus</taxon>
    </lineage>
</organism>
<keyword evidence="4" id="KW-1185">Reference proteome</keyword>
<dbReference type="Proteomes" id="UP001595896">
    <property type="component" value="Unassembled WGS sequence"/>
</dbReference>
<name>A0ABV9NZM3_9BACI</name>
<evidence type="ECO:0000256" key="1">
    <source>
        <dbReference type="SAM" id="Phobius"/>
    </source>
</evidence>
<feature type="transmembrane region" description="Helical" evidence="1">
    <location>
        <begin position="76"/>
        <end position="95"/>
    </location>
</feature>
<keyword evidence="1" id="KW-1133">Transmembrane helix</keyword>
<evidence type="ECO:0000313" key="4">
    <source>
        <dbReference type="Proteomes" id="UP001595896"/>
    </source>
</evidence>
<dbReference type="EMBL" id="JBHSGK010000020">
    <property type="protein sequence ID" value="MFC4737855.1"/>
    <property type="molecule type" value="Genomic_DNA"/>
</dbReference>
<protein>
    <submittedName>
        <fullName evidence="3">Tripartite tricarboxylate transporter TctB family protein</fullName>
    </submittedName>
</protein>
<feature type="transmembrane region" description="Helical" evidence="1">
    <location>
        <begin position="37"/>
        <end position="55"/>
    </location>
</feature>
<feature type="transmembrane region" description="Helical" evidence="1">
    <location>
        <begin position="101"/>
        <end position="119"/>
    </location>
</feature>
<evidence type="ECO:0000259" key="2">
    <source>
        <dbReference type="Pfam" id="PF07331"/>
    </source>
</evidence>
<reference evidence="4" key="1">
    <citation type="journal article" date="2019" name="Int. J. Syst. Evol. Microbiol.">
        <title>The Global Catalogue of Microorganisms (GCM) 10K type strain sequencing project: providing services to taxonomists for standard genome sequencing and annotation.</title>
        <authorList>
            <consortium name="The Broad Institute Genomics Platform"/>
            <consortium name="The Broad Institute Genome Sequencing Center for Infectious Disease"/>
            <person name="Wu L."/>
            <person name="Ma J."/>
        </authorList>
    </citation>
    <scope>NUCLEOTIDE SEQUENCE [LARGE SCALE GENOMIC DNA]</scope>
    <source>
        <strain evidence="4">JCM 12165</strain>
    </source>
</reference>
<dbReference type="RefSeq" id="WP_377910443.1">
    <property type="nucleotide sequence ID" value="NZ_JBHSGK010000020.1"/>
</dbReference>
<sequence>MGEIIVLLLLIIFSGLIFMQGDEFAHLNESQLGPGTFPQLIAVLLAVLSFVLLIRKIIDMKRAAGTGASAGEQFRAFIHEYKLVIIMFAMLTAYIILIDVIGFVVMTLLFVIAAGLLIGPKKRKNIVILVCVSVVLTFSTYLFFQNVLYVRFPSGILL</sequence>
<dbReference type="Pfam" id="PF07331">
    <property type="entry name" value="TctB"/>
    <property type="match status" value="1"/>
</dbReference>
<feature type="transmembrane region" description="Helical" evidence="1">
    <location>
        <begin position="126"/>
        <end position="144"/>
    </location>
</feature>
<comment type="caution">
    <text evidence="3">The sequence shown here is derived from an EMBL/GenBank/DDBJ whole genome shotgun (WGS) entry which is preliminary data.</text>
</comment>
<evidence type="ECO:0000313" key="3">
    <source>
        <dbReference type="EMBL" id="MFC4737855.1"/>
    </source>
</evidence>
<gene>
    <name evidence="3" type="ORF">ACFO4L_14840</name>
</gene>
<keyword evidence="1" id="KW-0472">Membrane</keyword>
<proteinExistence type="predicted"/>
<dbReference type="InterPro" id="IPR009936">
    <property type="entry name" value="DUF1468"/>
</dbReference>
<feature type="domain" description="DUF1468" evidence="2">
    <location>
        <begin position="5"/>
        <end position="153"/>
    </location>
</feature>
<keyword evidence="1" id="KW-0812">Transmembrane</keyword>
<accession>A0ABV9NZM3</accession>